<evidence type="ECO:0000313" key="1">
    <source>
        <dbReference type="EMBL" id="MBD9356321.1"/>
    </source>
</evidence>
<dbReference type="EMBL" id="JACXSS010000001">
    <property type="protein sequence ID" value="MBD9356321.1"/>
    <property type="molecule type" value="Genomic_DNA"/>
</dbReference>
<dbReference type="Proteomes" id="UP000652176">
    <property type="component" value="Unassembled WGS sequence"/>
</dbReference>
<name>A0ABR9D0I6_9GAMM</name>
<reference evidence="1 2" key="1">
    <citation type="submission" date="2020-09" db="EMBL/GenBank/DDBJ databases">
        <title>Methylomonas albis sp. nov. and Methylomonas fluvii sp. nov.: Two cold-adapted methanotrophs from the River Elbe and an amended description of Methylovulum psychrotolerans strain Eb1.</title>
        <authorList>
            <person name="Bussmann I.K."/>
            <person name="Klings K.-W."/>
            <person name="Warnstedt J."/>
            <person name="Hoppert M."/>
            <person name="Saborowski A."/>
            <person name="Horn F."/>
            <person name="Liebner S."/>
        </authorList>
    </citation>
    <scope>NUCLEOTIDE SEQUENCE [LARGE SCALE GENOMIC DNA]</scope>
    <source>
        <strain evidence="1 2">EbA</strain>
    </source>
</reference>
<protein>
    <submittedName>
        <fullName evidence="1">Uncharacterized protein</fullName>
    </submittedName>
</protein>
<organism evidence="1 2">
    <name type="scientific">Methylomonas albis</name>
    <dbReference type="NCBI Taxonomy" id="1854563"/>
    <lineage>
        <taxon>Bacteria</taxon>
        <taxon>Pseudomonadati</taxon>
        <taxon>Pseudomonadota</taxon>
        <taxon>Gammaproteobacteria</taxon>
        <taxon>Methylococcales</taxon>
        <taxon>Methylococcaceae</taxon>
        <taxon>Methylomonas</taxon>
    </lineage>
</organism>
<accession>A0ABR9D0I6</accession>
<keyword evidence="2" id="KW-1185">Reference proteome</keyword>
<proteinExistence type="predicted"/>
<sequence>MKHNIVESEWNVVIDEYAHCLTNGIGLDTNQGNSTAERVSSLFAEILRIFILESKVKDSWSPVKWHATSIGIATFAYSITQKHQYVLGVYNGEIYLNSTILDAKNIKNMPDEFWSVFLGLIEIGSFKFQDNAGLPDNLKSTFDLRGCRSNTYKLIRNFVLLEEHVPSSTVDLGAFEIIWDISDSVVDILAKGTEAMKRIHRLNYLLYRCEYQKRNSKKR</sequence>
<comment type="caution">
    <text evidence="1">The sequence shown here is derived from an EMBL/GenBank/DDBJ whole genome shotgun (WGS) entry which is preliminary data.</text>
</comment>
<gene>
    <name evidence="1" type="ORF">IE877_10535</name>
</gene>
<evidence type="ECO:0000313" key="2">
    <source>
        <dbReference type="Proteomes" id="UP000652176"/>
    </source>
</evidence>
<dbReference type="RefSeq" id="WP_192374684.1">
    <property type="nucleotide sequence ID" value="NZ_CAJHIV010000001.1"/>
</dbReference>